<dbReference type="SMART" id="SM00385">
    <property type="entry name" value="CYCLIN"/>
    <property type="match status" value="1"/>
</dbReference>
<dbReference type="AlphaFoldDB" id="A0A085LNP4"/>
<evidence type="ECO:0000313" key="4">
    <source>
        <dbReference type="Proteomes" id="UP000030764"/>
    </source>
</evidence>
<evidence type="ECO:0000259" key="2">
    <source>
        <dbReference type="SMART" id="SM00385"/>
    </source>
</evidence>
<protein>
    <recommendedName>
        <fullName evidence="2">Cyclin-like domain-containing protein</fullName>
    </recommendedName>
</protein>
<sequence length="362" mass="40410">LLTFSVLTLAQPVDHRRFVARDEQVKSARIETYILSFQGFARSLAGAGMDTKQSGQALLSALRREQAQWETWMERGPRKGDGLVTPAERDCAILWMTTVANDLGLAPDISPAATMIVDYALSASGVQNKYIRCMALSSLYTTTKMLEEPEAVPPVSAYVKQSECLFSVQELIRMERVILQLLDWHLDFVTPYTFVDLVLSMEFDQGACVPIVKRLSPVLNALSASHFLLTTYRPSALAYAALSLALESSTSHKRWLQLDATLSQILNVSSKKAISCRQHVLTALVNYRLLLTNDVFVPLRVVDEGSMPRLGRKRRRQRSRLLSQCFEKSLNGRAVQDGCDNHEDDVLGAIDHLYRTATVTTA</sequence>
<dbReference type="InterPro" id="IPR013763">
    <property type="entry name" value="Cyclin-like_dom"/>
</dbReference>
<feature type="domain" description="Cyclin-like" evidence="2">
    <location>
        <begin position="94"/>
        <end position="180"/>
    </location>
</feature>
<evidence type="ECO:0000256" key="1">
    <source>
        <dbReference type="RuleBase" id="RU000383"/>
    </source>
</evidence>
<organism evidence="3 4">
    <name type="scientific">Trichuris suis</name>
    <name type="common">pig whipworm</name>
    <dbReference type="NCBI Taxonomy" id="68888"/>
    <lineage>
        <taxon>Eukaryota</taxon>
        <taxon>Metazoa</taxon>
        <taxon>Ecdysozoa</taxon>
        <taxon>Nematoda</taxon>
        <taxon>Enoplea</taxon>
        <taxon>Dorylaimia</taxon>
        <taxon>Trichinellida</taxon>
        <taxon>Trichuridae</taxon>
        <taxon>Trichuris</taxon>
    </lineage>
</organism>
<keyword evidence="1" id="KW-0195">Cyclin</keyword>
<dbReference type="PANTHER" id="PTHR10177">
    <property type="entry name" value="CYCLINS"/>
    <property type="match status" value="1"/>
</dbReference>
<dbReference type="InterPro" id="IPR006671">
    <property type="entry name" value="Cyclin_N"/>
</dbReference>
<proteinExistence type="inferred from homology"/>
<comment type="similarity">
    <text evidence="1">Belongs to the cyclin family.</text>
</comment>
<dbReference type="Proteomes" id="UP000030764">
    <property type="component" value="Unassembled WGS sequence"/>
</dbReference>
<dbReference type="SUPFAM" id="SSF47954">
    <property type="entry name" value="Cyclin-like"/>
    <property type="match status" value="1"/>
</dbReference>
<gene>
    <name evidence="3" type="ORF">M513_12524</name>
</gene>
<name>A0A085LNP4_9BILA</name>
<accession>A0A085LNP4</accession>
<dbReference type="InterPro" id="IPR036915">
    <property type="entry name" value="Cyclin-like_sf"/>
</dbReference>
<evidence type="ECO:0000313" key="3">
    <source>
        <dbReference type="EMBL" id="KFD46590.1"/>
    </source>
</evidence>
<reference evidence="3 4" key="1">
    <citation type="journal article" date="2014" name="Nat. Genet.">
        <title>Genome and transcriptome of the porcine whipworm Trichuris suis.</title>
        <authorList>
            <person name="Jex A.R."/>
            <person name="Nejsum P."/>
            <person name="Schwarz E.M."/>
            <person name="Hu L."/>
            <person name="Young N.D."/>
            <person name="Hall R.S."/>
            <person name="Korhonen P.K."/>
            <person name="Liao S."/>
            <person name="Thamsborg S."/>
            <person name="Xia J."/>
            <person name="Xu P."/>
            <person name="Wang S."/>
            <person name="Scheerlinck J.P."/>
            <person name="Hofmann A."/>
            <person name="Sternberg P.W."/>
            <person name="Wang J."/>
            <person name="Gasser R.B."/>
        </authorList>
    </citation>
    <scope>NUCLEOTIDE SEQUENCE [LARGE SCALE GENOMIC DNA]</scope>
    <source>
        <strain evidence="3">DCEP-RM93M</strain>
    </source>
</reference>
<keyword evidence="4" id="KW-1185">Reference proteome</keyword>
<feature type="non-terminal residue" evidence="3">
    <location>
        <position position="1"/>
    </location>
</feature>
<dbReference type="Pfam" id="PF00134">
    <property type="entry name" value="Cyclin_N"/>
    <property type="match status" value="1"/>
</dbReference>
<dbReference type="EMBL" id="KL363362">
    <property type="protein sequence ID" value="KFD46590.1"/>
    <property type="molecule type" value="Genomic_DNA"/>
</dbReference>
<dbReference type="Gene3D" id="1.10.472.10">
    <property type="entry name" value="Cyclin-like"/>
    <property type="match status" value="2"/>
</dbReference>
<dbReference type="InterPro" id="IPR039361">
    <property type="entry name" value="Cyclin"/>
</dbReference>